<sequence>MNRPPRLHAVGLMAPKWGREPAAWQDCIAFDVGRGLFAVADGITNGYATADWAEALASGFVSGFPPLQQLAGSTAAEAFPGWLAATIEAWDRGASPAANHWAKELERQGTWATFAGLRTRVDERKVQWEALVVGDCCVCHVDGNTAKWVIRPDEFTDSPPLIGSRLEHRAKTQSHLTVKTGAATPGDLLLLTTDGIAEALIRHGEGINWAGLARMDDRHFGRMVSDARQDGGLNDDDVALLAVRIE</sequence>
<dbReference type="SUPFAM" id="SSF81606">
    <property type="entry name" value="PP2C-like"/>
    <property type="match status" value="1"/>
</dbReference>
<evidence type="ECO:0000313" key="1">
    <source>
        <dbReference type="EMBL" id="GAA2334997.1"/>
    </source>
</evidence>
<dbReference type="EMBL" id="BAAARV010000015">
    <property type="protein sequence ID" value="GAA2334997.1"/>
    <property type="molecule type" value="Genomic_DNA"/>
</dbReference>
<proteinExistence type="predicted"/>
<gene>
    <name evidence="1" type="ORF">GCM10010170_014710</name>
</gene>
<reference evidence="2" key="1">
    <citation type="journal article" date="2019" name="Int. J. Syst. Evol. Microbiol.">
        <title>The Global Catalogue of Microorganisms (GCM) 10K type strain sequencing project: providing services to taxonomists for standard genome sequencing and annotation.</title>
        <authorList>
            <consortium name="The Broad Institute Genomics Platform"/>
            <consortium name="The Broad Institute Genome Sequencing Center for Infectious Disease"/>
            <person name="Wu L."/>
            <person name="Ma J."/>
        </authorList>
    </citation>
    <scope>NUCLEOTIDE SEQUENCE [LARGE SCALE GENOMIC DNA]</scope>
    <source>
        <strain evidence="2">JCM 3272</strain>
    </source>
</reference>
<protein>
    <recommendedName>
        <fullName evidence="3">PPM-type phosphatase domain-containing protein</fullName>
    </recommendedName>
</protein>
<name>A0ABP5SN11_9ACTN</name>
<evidence type="ECO:0000313" key="2">
    <source>
        <dbReference type="Proteomes" id="UP001501444"/>
    </source>
</evidence>
<evidence type="ECO:0008006" key="3">
    <source>
        <dbReference type="Google" id="ProtNLM"/>
    </source>
</evidence>
<dbReference type="InterPro" id="IPR036457">
    <property type="entry name" value="PPM-type-like_dom_sf"/>
</dbReference>
<dbReference type="Gene3D" id="3.60.40.10">
    <property type="entry name" value="PPM-type phosphatase domain"/>
    <property type="match status" value="1"/>
</dbReference>
<keyword evidence="2" id="KW-1185">Reference proteome</keyword>
<dbReference type="Proteomes" id="UP001501444">
    <property type="component" value="Unassembled WGS sequence"/>
</dbReference>
<dbReference type="RefSeq" id="WP_344611484.1">
    <property type="nucleotide sequence ID" value="NZ_BAAARV010000015.1"/>
</dbReference>
<comment type="caution">
    <text evidence="1">The sequence shown here is derived from an EMBL/GenBank/DDBJ whole genome shotgun (WGS) entry which is preliminary data.</text>
</comment>
<organism evidence="1 2">
    <name type="scientific">Dactylosporangium salmoneum</name>
    <dbReference type="NCBI Taxonomy" id="53361"/>
    <lineage>
        <taxon>Bacteria</taxon>
        <taxon>Bacillati</taxon>
        <taxon>Actinomycetota</taxon>
        <taxon>Actinomycetes</taxon>
        <taxon>Micromonosporales</taxon>
        <taxon>Micromonosporaceae</taxon>
        <taxon>Dactylosporangium</taxon>
    </lineage>
</organism>
<accession>A0ABP5SN11</accession>